<dbReference type="InterPro" id="IPR006667">
    <property type="entry name" value="SLC41_membr_dom"/>
</dbReference>
<evidence type="ECO:0000256" key="4">
    <source>
        <dbReference type="ARBA" id="ARBA00022692"/>
    </source>
</evidence>
<dbReference type="InterPro" id="IPR000644">
    <property type="entry name" value="CBS_dom"/>
</dbReference>
<dbReference type="Gene3D" id="1.10.357.20">
    <property type="entry name" value="SLC41 divalent cation transporters, integral membrane domain"/>
    <property type="match status" value="1"/>
</dbReference>
<evidence type="ECO:0000256" key="7">
    <source>
        <dbReference type="ARBA" id="ARBA00023136"/>
    </source>
</evidence>
<comment type="similarity">
    <text evidence="2">Belongs to the SLC41A transporter family.</text>
</comment>
<gene>
    <name evidence="11" type="ORF">UY40_C0001G0045</name>
</gene>
<dbReference type="GO" id="GO:0015095">
    <property type="term" value="F:magnesium ion transmembrane transporter activity"/>
    <property type="evidence" value="ECO:0007669"/>
    <property type="project" value="InterPro"/>
</dbReference>
<keyword evidence="3" id="KW-0813">Transport</keyword>
<feature type="transmembrane region" description="Helical" evidence="9">
    <location>
        <begin position="195"/>
        <end position="216"/>
    </location>
</feature>
<evidence type="ECO:0000256" key="1">
    <source>
        <dbReference type="ARBA" id="ARBA00004141"/>
    </source>
</evidence>
<evidence type="ECO:0000256" key="5">
    <source>
        <dbReference type="ARBA" id="ARBA00022842"/>
    </source>
</evidence>
<accession>A0A0G1XUJ6</accession>
<evidence type="ECO:0000259" key="10">
    <source>
        <dbReference type="PROSITE" id="PS51371"/>
    </source>
</evidence>
<evidence type="ECO:0000256" key="8">
    <source>
        <dbReference type="PROSITE-ProRule" id="PRU00703"/>
    </source>
</evidence>
<dbReference type="SUPFAM" id="SSF54631">
    <property type="entry name" value="CBS-domain pair"/>
    <property type="match status" value="1"/>
</dbReference>
<evidence type="ECO:0000256" key="6">
    <source>
        <dbReference type="ARBA" id="ARBA00022989"/>
    </source>
</evidence>
<dbReference type="AlphaFoldDB" id="A0A0G1XUJ6"/>
<keyword evidence="4 9" id="KW-0812">Transmembrane</keyword>
<reference evidence="11 12" key="1">
    <citation type="journal article" date="2015" name="Nature">
        <title>rRNA introns, odd ribosomes, and small enigmatic genomes across a large radiation of phyla.</title>
        <authorList>
            <person name="Brown C.T."/>
            <person name="Hug L.A."/>
            <person name="Thomas B.C."/>
            <person name="Sharon I."/>
            <person name="Castelle C.J."/>
            <person name="Singh A."/>
            <person name="Wilkins M.J."/>
            <person name="Williams K.H."/>
            <person name="Banfield J.F."/>
        </authorList>
    </citation>
    <scope>NUCLEOTIDE SEQUENCE [LARGE SCALE GENOMIC DNA]</scope>
</reference>
<feature type="transmembrane region" description="Helical" evidence="9">
    <location>
        <begin position="236"/>
        <end position="261"/>
    </location>
</feature>
<comment type="caution">
    <text evidence="11">The sequence shown here is derived from an EMBL/GenBank/DDBJ whole genome shotgun (WGS) entry which is preliminary data.</text>
</comment>
<feature type="transmembrane region" description="Helical" evidence="9">
    <location>
        <begin position="163"/>
        <end position="183"/>
    </location>
</feature>
<keyword evidence="6 9" id="KW-1133">Transmembrane helix</keyword>
<organism evidence="11 12">
    <name type="scientific">candidate division CPR1 bacterium GW2011_GWC1_49_13</name>
    <dbReference type="NCBI Taxonomy" id="1618342"/>
    <lineage>
        <taxon>Bacteria</taxon>
        <taxon>candidate division CPR1</taxon>
    </lineage>
</organism>
<dbReference type="PANTHER" id="PTHR43773:SF1">
    <property type="entry name" value="MAGNESIUM TRANSPORTER MGTE"/>
    <property type="match status" value="1"/>
</dbReference>
<dbReference type="Proteomes" id="UP000034119">
    <property type="component" value="Unassembled WGS sequence"/>
</dbReference>
<keyword evidence="7 9" id="KW-0472">Membrane</keyword>
<dbReference type="GO" id="GO:0016020">
    <property type="term" value="C:membrane"/>
    <property type="evidence" value="ECO:0007669"/>
    <property type="project" value="UniProtKB-SubCell"/>
</dbReference>
<dbReference type="InterPro" id="IPR036739">
    <property type="entry name" value="SLC41_membr_dom_sf"/>
</dbReference>
<dbReference type="EMBL" id="LCPW01000001">
    <property type="protein sequence ID" value="KKW06267.1"/>
    <property type="molecule type" value="Genomic_DNA"/>
</dbReference>
<keyword evidence="5" id="KW-0460">Magnesium</keyword>
<proteinExistence type="inferred from homology"/>
<evidence type="ECO:0000256" key="2">
    <source>
        <dbReference type="ARBA" id="ARBA00009749"/>
    </source>
</evidence>
<protein>
    <submittedName>
        <fullName evidence="11">MgtE integral membrane region</fullName>
    </submittedName>
</protein>
<dbReference type="Pfam" id="PF00571">
    <property type="entry name" value="CBS"/>
    <property type="match status" value="1"/>
</dbReference>
<dbReference type="PROSITE" id="PS51371">
    <property type="entry name" value="CBS"/>
    <property type="match status" value="1"/>
</dbReference>
<evidence type="ECO:0000256" key="9">
    <source>
        <dbReference type="SAM" id="Phobius"/>
    </source>
</evidence>
<evidence type="ECO:0000313" key="12">
    <source>
        <dbReference type="Proteomes" id="UP000034119"/>
    </source>
</evidence>
<feature type="domain" description="CBS" evidence="10">
    <location>
        <begin position="12"/>
        <end position="74"/>
    </location>
</feature>
<dbReference type="PANTHER" id="PTHR43773">
    <property type="entry name" value="MAGNESIUM TRANSPORTER MGTE"/>
    <property type="match status" value="1"/>
</dbReference>
<dbReference type="STRING" id="1618342.UY40_C0001G0045"/>
<name>A0A0G1XUJ6_9BACT</name>
<dbReference type="SUPFAM" id="SSF161093">
    <property type="entry name" value="MgtE membrane domain-like"/>
    <property type="match status" value="1"/>
</dbReference>
<sequence length="324" mass="35800">MAAKRGTALYHATTKVPLAYPKERVSEVLKRLRSQKFLSAHHVFVVNNPQERIFWGLVSTRDLLMAEDGKTMQEIARTDYPGVSALEQDQQVAVLAIRQDLDTIPVVDPQTKRFLGTVDAEDLLKILHEKHTESLLKRAGILRDEHIVDIFKARISAVLRVRLPWLLVGFVGGLLATVLVSRFEPLLKQAAALAYFIPVIAYMNAAVGTQAVSIFVRGLTMGEFSLSRHLLKEMAVGLLMGALFGFLIFGFSLLAFGSLAVAQTVGIALFAGISISTLNAMLIPYFFHKIGKDPALGSDPLVTIIQDILSILIYFWVASLLVFR</sequence>
<evidence type="ECO:0000313" key="11">
    <source>
        <dbReference type="EMBL" id="KKW06267.1"/>
    </source>
</evidence>
<dbReference type="InterPro" id="IPR046342">
    <property type="entry name" value="CBS_dom_sf"/>
</dbReference>
<dbReference type="InterPro" id="IPR006669">
    <property type="entry name" value="MgtE_transporter"/>
</dbReference>
<keyword evidence="8" id="KW-0129">CBS domain</keyword>
<feature type="transmembrane region" description="Helical" evidence="9">
    <location>
        <begin position="267"/>
        <end position="288"/>
    </location>
</feature>
<dbReference type="Gene3D" id="3.10.580.10">
    <property type="entry name" value="CBS-domain"/>
    <property type="match status" value="1"/>
</dbReference>
<dbReference type="Pfam" id="PF01769">
    <property type="entry name" value="MgtE"/>
    <property type="match status" value="1"/>
</dbReference>
<feature type="transmembrane region" description="Helical" evidence="9">
    <location>
        <begin position="300"/>
        <end position="323"/>
    </location>
</feature>
<comment type="subcellular location">
    <subcellularLocation>
        <location evidence="1">Membrane</location>
        <topology evidence="1">Multi-pass membrane protein</topology>
    </subcellularLocation>
</comment>
<evidence type="ECO:0000256" key="3">
    <source>
        <dbReference type="ARBA" id="ARBA00022448"/>
    </source>
</evidence>